<dbReference type="Proteomes" id="UP000789525">
    <property type="component" value="Unassembled WGS sequence"/>
</dbReference>
<reference evidence="1" key="1">
    <citation type="submission" date="2021-06" db="EMBL/GenBank/DDBJ databases">
        <authorList>
            <person name="Kallberg Y."/>
            <person name="Tangrot J."/>
            <person name="Rosling A."/>
        </authorList>
    </citation>
    <scope>NUCLEOTIDE SEQUENCE</scope>
    <source>
        <strain evidence="1">CL356</strain>
    </source>
</reference>
<protein>
    <submittedName>
        <fullName evidence="1">16866_t:CDS:1</fullName>
    </submittedName>
</protein>
<accession>A0ACA9QJ05</accession>
<sequence length="288" mass="32810">DSTEIERVKRVHFVFIMYLEELILEGFKSYPVRTSITGWDPSFTAVTGLNGSGKVRATNQQDLIYKRGQAGITRASVTAVFNNSDRSKSPVGLEQCAQITVTRQIALPNVSKYLLNGHKSTQQAVQLLFQGVQLNINNPNFLIMQGKITKVLNMRPPEILGLIEEAAGTRMYEERKDKARKTMAKKEKRVEEITSLLNEEITPKLDKLRDEKRSFLAYQKRSTEIEKMARMLMSHEWRESTERVKRKDAEIEKRTAQLATHKETVATRGGELSAAEAEKKAAIKRRDK</sequence>
<keyword evidence="2" id="KW-1185">Reference proteome</keyword>
<dbReference type="EMBL" id="CAJVPT010050663">
    <property type="protein sequence ID" value="CAG8746352.1"/>
    <property type="molecule type" value="Genomic_DNA"/>
</dbReference>
<proteinExistence type="predicted"/>
<comment type="caution">
    <text evidence="1">The sequence shown here is derived from an EMBL/GenBank/DDBJ whole genome shotgun (WGS) entry which is preliminary data.</text>
</comment>
<evidence type="ECO:0000313" key="2">
    <source>
        <dbReference type="Proteomes" id="UP000789525"/>
    </source>
</evidence>
<feature type="non-terminal residue" evidence="1">
    <location>
        <position position="288"/>
    </location>
</feature>
<name>A0ACA9QJ05_9GLOM</name>
<evidence type="ECO:0000313" key="1">
    <source>
        <dbReference type="EMBL" id="CAG8746352.1"/>
    </source>
</evidence>
<organism evidence="1 2">
    <name type="scientific">Acaulospora colombiana</name>
    <dbReference type="NCBI Taxonomy" id="27376"/>
    <lineage>
        <taxon>Eukaryota</taxon>
        <taxon>Fungi</taxon>
        <taxon>Fungi incertae sedis</taxon>
        <taxon>Mucoromycota</taxon>
        <taxon>Glomeromycotina</taxon>
        <taxon>Glomeromycetes</taxon>
        <taxon>Diversisporales</taxon>
        <taxon>Acaulosporaceae</taxon>
        <taxon>Acaulospora</taxon>
    </lineage>
</organism>
<feature type="non-terminal residue" evidence="1">
    <location>
        <position position="1"/>
    </location>
</feature>
<gene>
    <name evidence="1" type="ORF">ACOLOM_LOCUS12464</name>
</gene>